<evidence type="ECO:0000259" key="8">
    <source>
        <dbReference type="PROSITE" id="PS50968"/>
    </source>
</evidence>
<dbReference type="Gene3D" id="2.40.50.100">
    <property type="match status" value="1"/>
</dbReference>
<dbReference type="SUPFAM" id="SSF52777">
    <property type="entry name" value="CoA-dependent acyltransferases"/>
    <property type="match status" value="1"/>
</dbReference>
<protein>
    <recommendedName>
        <fullName evidence="6">Dihydrolipoamide acetyltransferase component of pyruvate dehydrogenase complex</fullName>
        <ecNumber evidence="6">2.3.1.-</ecNumber>
    </recommendedName>
</protein>
<dbReference type="InterPro" id="IPR001078">
    <property type="entry name" value="2-oxoacid_DH_actylTfrase"/>
</dbReference>
<dbReference type="PROSITE" id="PS51826">
    <property type="entry name" value="PSBD"/>
    <property type="match status" value="1"/>
</dbReference>
<evidence type="ECO:0000256" key="4">
    <source>
        <dbReference type="ARBA" id="ARBA00022823"/>
    </source>
</evidence>
<dbReference type="InterPro" id="IPR023213">
    <property type="entry name" value="CAT-like_dom_sf"/>
</dbReference>
<keyword evidence="4 6" id="KW-0450">Lipoyl</keyword>
<evidence type="ECO:0000256" key="6">
    <source>
        <dbReference type="RuleBase" id="RU003423"/>
    </source>
</evidence>
<keyword evidence="5 6" id="KW-0012">Acyltransferase</keyword>
<organism evidence="10 11">
    <name type="scientific">Pseudoglutamicibacter albus</name>
    <dbReference type="NCBI Taxonomy" id="98671"/>
    <lineage>
        <taxon>Bacteria</taxon>
        <taxon>Bacillati</taxon>
        <taxon>Actinomycetota</taxon>
        <taxon>Actinomycetes</taxon>
        <taxon>Micrococcales</taxon>
        <taxon>Micrococcaceae</taxon>
        <taxon>Pseudoglutamicibacter</taxon>
    </lineage>
</organism>
<dbReference type="PANTHER" id="PTHR43178">
    <property type="entry name" value="DIHYDROLIPOAMIDE ACETYLTRANSFERASE COMPONENT OF PYRUVATE DEHYDROGENASE COMPLEX"/>
    <property type="match status" value="1"/>
</dbReference>
<dbReference type="InterPro" id="IPR004167">
    <property type="entry name" value="PSBD"/>
</dbReference>
<dbReference type="EC" id="2.3.1.-" evidence="6"/>
<dbReference type="SUPFAM" id="SSF47005">
    <property type="entry name" value="Peripheral subunit-binding domain of 2-oxo acid dehydrogenase complex"/>
    <property type="match status" value="1"/>
</dbReference>
<dbReference type="Proteomes" id="UP001180715">
    <property type="component" value="Unassembled WGS sequence"/>
</dbReference>
<feature type="compositionally biased region" description="Polar residues" evidence="7">
    <location>
        <begin position="159"/>
        <end position="171"/>
    </location>
</feature>
<dbReference type="Pfam" id="PF02817">
    <property type="entry name" value="E3_binding"/>
    <property type="match status" value="1"/>
</dbReference>
<dbReference type="RefSeq" id="WP_310247615.1">
    <property type="nucleotide sequence ID" value="NZ_JAVDXX010000001.1"/>
</dbReference>
<evidence type="ECO:0000256" key="1">
    <source>
        <dbReference type="ARBA" id="ARBA00001938"/>
    </source>
</evidence>
<proteinExistence type="inferred from homology"/>
<dbReference type="Pfam" id="PF00364">
    <property type="entry name" value="Biotin_lipoyl"/>
    <property type="match status" value="1"/>
</dbReference>
<dbReference type="PANTHER" id="PTHR43178:SF5">
    <property type="entry name" value="LIPOAMIDE ACYLTRANSFERASE COMPONENT OF BRANCHED-CHAIN ALPHA-KETO ACID DEHYDROGENASE COMPLEX, MITOCHONDRIAL"/>
    <property type="match status" value="1"/>
</dbReference>
<feature type="compositionally biased region" description="Polar residues" evidence="7">
    <location>
        <begin position="193"/>
        <end position="208"/>
    </location>
</feature>
<evidence type="ECO:0000256" key="5">
    <source>
        <dbReference type="ARBA" id="ARBA00023315"/>
    </source>
</evidence>
<evidence type="ECO:0000256" key="3">
    <source>
        <dbReference type="ARBA" id="ARBA00022679"/>
    </source>
</evidence>
<feature type="region of interest" description="Disordered" evidence="7">
    <location>
        <begin position="75"/>
        <end position="215"/>
    </location>
</feature>
<reference evidence="10" key="1">
    <citation type="submission" date="2023-07" db="EMBL/GenBank/DDBJ databases">
        <title>Sequencing the genomes of 1000 actinobacteria strains.</title>
        <authorList>
            <person name="Klenk H.-P."/>
        </authorList>
    </citation>
    <scope>NUCLEOTIDE SEQUENCE</scope>
    <source>
        <strain evidence="10">DSM 13068</strain>
    </source>
</reference>
<keyword evidence="10" id="KW-0670">Pyruvate</keyword>
<gene>
    <name evidence="10" type="ORF">J2S67_001425</name>
</gene>
<dbReference type="InterPro" id="IPR003016">
    <property type="entry name" value="2-oxoA_DH_lipoyl-BS"/>
</dbReference>
<dbReference type="SUPFAM" id="SSF51230">
    <property type="entry name" value="Single hybrid motif"/>
    <property type="match status" value="1"/>
</dbReference>
<evidence type="ECO:0000256" key="2">
    <source>
        <dbReference type="ARBA" id="ARBA00007317"/>
    </source>
</evidence>
<feature type="domain" description="Peripheral subunit-binding (PSBD)" evidence="9">
    <location>
        <begin position="217"/>
        <end position="254"/>
    </location>
</feature>
<dbReference type="Gene3D" id="3.30.559.10">
    <property type="entry name" value="Chloramphenicol acetyltransferase-like domain"/>
    <property type="match status" value="1"/>
</dbReference>
<dbReference type="Pfam" id="PF00198">
    <property type="entry name" value="2-oxoacid_dh"/>
    <property type="match status" value="1"/>
</dbReference>
<dbReference type="InterPro" id="IPR011053">
    <property type="entry name" value="Single_hybrid_motif"/>
</dbReference>
<evidence type="ECO:0000313" key="10">
    <source>
        <dbReference type="EMBL" id="MDR7294157.1"/>
    </source>
</evidence>
<dbReference type="InterPro" id="IPR000089">
    <property type="entry name" value="Biotin_lipoyl"/>
</dbReference>
<keyword evidence="11" id="KW-1185">Reference proteome</keyword>
<evidence type="ECO:0000256" key="7">
    <source>
        <dbReference type="SAM" id="MobiDB-lite"/>
    </source>
</evidence>
<dbReference type="CDD" id="cd06849">
    <property type="entry name" value="lipoyl_domain"/>
    <property type="match status" value="1"/>
</dbReference>
<keyword evidence="3 6" id="KW-0808">Transferase</keyword>
<comment type="cofactor">
    <cofactor evidence="1 6">
        <name>(R)-lipoate</name>
        <dbReference type="ChEBI" id="CHEBI:83088"/>
    </cofactor>
</comment>
<dbReference type="EMBL" id="JAVDXX010000001">
    <property type="protein sequence ID" value="MDR7294157.1"/>
    <property type="molecule type" value="Genomic_DNA"/>
</dbReference>
<dbReference type="PROSITE" id="PS00189">
    <property type="entry name" value="LIPOYL"/>
    <property type="match status" value="1"/>
</dbReference>
<feature type="domain" description="Lipoyl-binding" evidence="8">
    <location>
        <begin position="2"/>
        <end position="77"/>
    </location>
</feature>
<sequence>MAQTFTLPDLGEGLTEADLVAWHVAEGDTVEIDQIVAEVETAKSVVEIPCPFEGTVLKLYGEPGETMVVGDSLITVGEPGETTDGGADDDGAGSSSGGADAGAASGVEVLREGAQSYREEERAGTGSGNVLIGYGTSEDEGGARRRRRGRHRAEVPVATGQSSEPVNQGTAPVSRDSEPVNQSSAPAQDHTEPQATQHEPQPTQPQVTQRERLAPRVINPLVRKLARDNGVDIAALEGSGADGLIMRADVQAAIDGGAQSASGAQSAPHTSGAILGAAVPSSEKAPAASEGAGAGEVDARTGLTVESRTPMTGVRKVVAETMSRSRREIPEATVWVDVDATELLEWRKKLKPNAEGRVPGVLSLIGRFVTAGLMQVPELNARIDEAEDGTSEIVRFEGVNLGIAAQTDRGLVVPAVADAQKLSARELDAAIGELVATARDGKCTPNELMRGTFTLNNYGVFNVDGSAAIINHPQVAIMGLGRIKERPWVVDGEITVRSIMELTLAFDHRVCDGGAASAFLRYVADAIENPAEALASL</sequence>
<dbReference type="InterPro" id="IPR036625">
    <property type="entry name" value="E3-bd_dom_sf"/>
</dbReference>
<dbReference type="PROSITE" id="PS50968">
    <property type="entry name" value="BIOTINYL_LIPOYL"/>
    <property type="match status" value="1"/>
</dbReference>
<evidence type="ECO:0000259" key="9">
    <source>
        <dbReference type="PROSITE" id="PS51826"/>
    </source>
</evidence>
<evidence type="ECO:0000313" key="11">
    <source>
        <dbReference type="Proteomes" id="UP001180715"/>
    </source>
</evidence>
<dbReference type="GO" id="GO:0004742">
    <property type="term" value="F:dihydrolipoyllysine-residue acetyltransferase activity"/>
    <property type="evidence" value="ECO:0007669"/>
    <property type="project" value="UniProtKB-EC"/>
</dbReference>
<dbReference type="InterPro" id="IPR050743">
    <property type="entry name" value="2-oxoacid_DH_E2_comp"/>
</dbReference>
<accession>A0ABU1Z0N2</accession>
<comment type="caution">
    <text evidence="10">The sequence shown here is derived from an EMBL/GenBank/DDBJ whole genome shotgun (WGS) entry which is preliminary data.</text>
</comment>
<comment type="similarity">
    <text evidence="2 6">Belongs to the 2-oxoacid dehydrogenase family.</text>
</comment>
<name>A0ABU1Z0N2_9MICC</name>
<dbReference type="Gene3D" id="4.10.320.10">
    <property type="entry name" value="E3-binding domain"/>
    <property type="match status" value="1"/>
</dbReference>